<keyword evidence="5" id="KW-0732">Signal</keyword>
<evidence type="ECO:0000256" key="3">
    <source>
        <dbReference type="ARBA" id="ARBA00023004"/>
    </source>
</evidence>
<proteinExistence type="predicted"/>
<evidence type="ECO:0000313" key="7">
    <source>
        <dbReference type="EMBL" id="MRG96629.1"/>
    </source>
</evidence>
<name>A0A6N7PXL7_9BACT</name>
<feature type="signal peptide" evidence="5">
    <location>
        <begin position="1"/>
        <end position="25"/>
    </location>
</feature>
<evidence type="ECO:0000256" key="1">
    <source>
        <dbReference type="ARBA" id="ARBA00022617"/>
    </source>
</evidence>
<keyword evidence="1 4" id="KW-0349">Heme</keyword>
<dbReference type="Gene3D" id="1.10.760.10">
    <property type="entry name" value="Cytochrome c-like domain"/>
    <property type="match status" value="1"/>
</dbReference>
<comment type="caution">
    <text evidence="7">The sequence shown here is derived from an EMBL/GenBank/DDBJ whole genome shotgun (WGS) entry which is preliminary data.</text>
</comment>
<evidence type="ECO:0000259" key="6">
    <source>
        <dbReference type="PROSITE" id="PS51007"/>
    </source>
</evidence>
<feature type="chain" id="PRO_5026806694" evidence="5">
    <location>
        <begin position="26"/>
        <end position="134"/>
    </location>
</feature>
<dbReference type="Pfam" id="PF00034">
    <property type="entry name" value="Cytochrom_C"/>
    <property type="match status" value="1"/>
</dbReference>
<dbReference type="SUPFAM" id="SSF46626">
    <property type="entry name" value="Cytochrome c"/>
    <property type="match status" value="1"/>
</dbReference>
<accession>A0A6N7PXL7</accession>
<organism evidence="7 8">
    <name type="scientific">Polyangium spumosum</name>
    <dbReference type="NCBI Taxonomy" id="889282"/>
    <lineage>
        <taxon>Bacteria</taxon>
        <taxon>Pseudomonadati</taxon>
        <taxon>Myxococcota</taxon>
        <taxon>Polyangia</taxon>
        <taxon>Polyangiales</taxon>
        <taxon>Polyangiaceae</taxon>
        <taxon>Polyangium</taxon>
    </lineage>
</organism>
<keyword evidence="2 4" id="KW-0479">Metal-binding</keyword>
<feature type="domain" description="Cytochrome c" evidence="6">
    <location>
        <begin position="41"/>
        <end position="132"/>
    </location>
</feature>
<dbReference type="InterPro" id="IPR009056">
    <property type="entry name" value="Cyt_c-like_dom"/>
</dbReference>
<evidence type="ECO:0000256" key="5">
    <source>
        <dbReference type="SAM" id="SignalP"/>
    </source>
</evidence>
<dbReference type="PROSITE" id="PS51007">
    <property type="entry name" value="CYTC"/>
    <property type="match status" value="1"/>
</dbReference>
<evidence type="ECO:0000256" key="2">
    <source>
        <dbReference type="ARBA" id="ARBA00022723"/>
    </source>
</evidence>
<sequence>MRSLTRRGKEASLMALVLLACLTLAACPSRESPPRRQVSGGAAGPGRRAFLKYGCGGCHAIPGVEGARGRVAPPLWAFGERAFVAGVLSNTPDNLIHWIMAPQDVSPRTAMPNLGVTEQDARDIAAFLYSLEGD</sequence>
<evidence type="ECO:0000313" key="8">
    <source>
        <dbReference type="Proteomes" id="UP000440224"/>
    </source>
</evidence>
<keyword evidence="3 4" id="KW-0408">Iron</keyword>
<dbReference type="OrthoDB" id="5518603at2"/>
<dbReference type="GO" id="GO:0020037">
    <property type="term" value="F:heme binding"/>
    <property type="evidence" value="ECO:0007669"/>
    <property type="project" value="InterPro"/>
</dbReference>
<keyword evidence="8" id="KW-1185">Reference proteome</keyword>
<gene>
    <name evidence="7" type="ORF">GF068_32595</name>
</gene>
<dbReference type="InterPro" id="IPR036909">
    <property type="entry name" value="Cyt_c-like_dom_sf"/>
</dbReference>
<reference evidence="7 8" key="1">
    <citation type="submission" date="2019-10" db="EMBL/GenBank/DDBJ databases">
        <title>A soil myxobacterium in the family Polyangiaceae.</title>
        <authorList>
            <person name="Li Y."/>
            <person name="Wang J."/>
        </authorList>
    </citation>
    <scope>NUCLEOTIDE SEQUENCE [LARGE SCALE GENOMIC DNA]</scope>
    <source>
        <strain evidence="7 8">DSM 14734</strain>
    </source>
</reference>
<protein>
    <submittedName>
        <fullName evidence="7">C-type cytochrome</fullName>
    </submittedName>
</protein>
<evidence type="ECO:0000256" key="4">
    <source>
        <dbReference type="PROSITE-ProRule" id="PRU00433"/>
    </source>
</evidence>
<dbReference type="GO" id="GO:0009055">
    <property type="term" value="F:electron transfer activity"/>
    <property type="evidence" value="ECO:0007669"/>
    <property type="project" value="InterPro"/>
</dbReference>
<dbReference type="AlphaFoldDB" id="A0A6N7PXL7"/>
<dbReference type="PROSITE" id="PS51257">
    <property type="entry name" value="PROKAR_LIPOPROTEIN"/>
    <property type="match status" value="1"/>
</dbReference>
<dbReference type="EMBL" id="WJIE01000012">
    <property type="protein sequence ID" value="MRG96629.1"/>
    <property type="molecule type" value="Genomic_DNA"/>
</dbReference>
<dbReference type="GO" id="GO:0046872">
    <property type="term" value="F:metal ion binding"/>
    <property type="evidence" value="ECO:0007669"/>
    <property type="project" value="UniProtKB-KW"/>
</dbReference>
<dbReference type="Proteomes" id="UP000440224">
    <property type="component" value="Unassembled WGS sequence"/>
</dbReference>